<dbReference type="SUPFAM" id="SSF161098">
    <property type="entry name" value="MetI-like"/>
    <property type="match status" value="1"/>
</dbReference>
<dbReference type="Proteomes" id="UP000230821">
    <property type="component" value="Unassembled WGS sequence"/>
</dbReference>
<dbReference type="Pfam" id="PF00528">
    <property type="entry name" value="BPD_transp_1"/>
    <property type="match status" value="1"/>
</dbReference>
<evidence type="ECO:0000256" key="3">
    <source>
        <dbReference type="ARBA" id="ARBA00022475"/>
    </source>
</evidence>
<dbReference type="CDD" id="cd06261">
    <property type="entry name" value="TM_PBP2"/>
    <property type="match status" value="1"/>
</dbReference>
<dbReference type="InterPro" id="IPR035906">
    <property type="entry name" value="MetI-like_sf"/>
</dbReference>
<comment type="subcellular location">
    <subcellularLocation>
        <location evidence="1 7">Cell membrane</location>
        <topology evidence="1 7">Multi-pass membrane protein</topology>
    </subcellularLocation>
</comment>
<dbReference type="PANTHER" id="PTHR43744">
    <property type="entry name" value="ABC TRANSPORTER PERMEASE PROTEIN MG189-RELATED-RELATED"/>
    <property type="match status" value="1"/>
</dbReference>
<feature type="transmembrane region" description="Helical" evidence="7">
    <location>
        <begin position="199"/>
        <end position="220"/>
    </location>
</feature>
<evidence type="ECO:0000256" key="6">
    <source>
        <dbReference type="ARBA" id="ARBA00023136"/>
    </source>
</evidence>
<feature type="domain" description="ABC transmembrane type-1" evidence="8">
    <location>
        <begin position="76"/>
        <end position="266"/>
    </location>
</feature>
<evidence type="ECO:0000256" key="7">
    <source>
        <dbReference type="RuleBase" id="RU363032"/>
    </source>
</evidence>
<dbReference type="GO" id="GO:0055085">
    <property type="term" value="P:transmembrane transport"/>
    <property type="evidence" value="ECO:0007669"/>
    <property type="project" value="InterPro"/>
</dbReference>
<evidence type="ECO:0000313" key="9">
    <source>
        <dbReference type="EMBL" id="PIE34293.1"/>
    </source>
</evidence>
<sequence length="281" mass="31592">MRRSFWATHVFTWQTLSHVLLLSGVTIMIVPFMYMVGTSFKPPPEVISWPPTLWPKQPTLENYASLRTAAPFARFFLNSIIVAVVSTLGIISTSTLAGYIFSKFRFPGHTILFIILLSTAMVPFETYLIPLYLIAKNLKLLNSYTGLVGPYLIMSFGIFLMRQNIGSAIPDEILDSARIDGASEWRIFFQLIVPLSKSAISALGILAFIQSWSAFIWPLILATEREMYTMEVGLSIFQRRFTIEYGSITAGSTISILPILIIFLILRRHIIRGITLTGLKG</sequence>
<dbReference type="GO" id="GO:0005886">
    <property type="term" value="C:plasma membrane"/>
    <property type="evidence" value="ECO:0007669"/>
    <property type="project" value="UniProtKB-SubCell"/>
</dbReference>
<dbReference type="InterPro" id="IPR000515">
    <property type="entry name" value="MetI-like"/>
</dbReference>
<evidence type="ECO:0000256" key="1">
    <source>
        <dbReference type="ARBA" id="ARBA00004651"/>
    </source>
</evidence>
<evidence type="ECO:0000256" key="2">
    <source>
        <dbReference type="ARBA" id="ARBA00022448"/>
    </source>
</evidence>
<feature type="transmembrane region" description="Helical" evidence="7">
    <location>
        <begin position="141"/>
        <end position="161"/>
    </location>
</feature>
<feature type="transmembrane region" description="Helical" evidence="7">
    <location>
        <begin position="111"/>
        <end position="135"/>
    </location>
</feature>
<evidence type="ECO:0000256" key="4">
    <source>
        <dbReference type="ARBA" id="ARBA00022692"/>
    </source>
</evidence>
<evidence type="ECO:0000256" key="5">
    <source>
        <dbReference type="ARBA" id="ARBA00022989"/>
    </source>
</evidence>
<comment type="caution">
    <text evidence="9">The sequence shown here is derived from an EMBL/GenBank/DDBJ whole genome shotgun (WGS) entry which is preliminary data.</text>
</comment>
<dbReference type="AlphaFoldDB" id="A0A2G6KF38"/>
<feature type="transmembrane region" description="Helical" evidence="7">
    <location>
        <begin position="245"/>
        <end position="266"/>
    </location>
</feature>
<keyword evidence="5 7" id="KW-1133">Transmembrane helix</keyword>
<dbReference type="PANTHER" id="PTHR43744:SF12">
    <property type="entry name" value="ABC TRANSPORTER PERMEASE PROTEIN MG189-RELATED"/>
    <property type="match status" value="1"/>
</dbReference>
<evidence type="ECO:0000259" key="8">
    <source>
        <dbReference type="PROSITE" id="PS50928"/>
    </source>
</evidence>
<evidence type="ECO:0000313" key="10">
    <source>
        <dbReference type="Proteomes" id="UP000230821"/>
    </source>
</evidence>
<keyword evidence="4 7" id="KW-0812">Transmembrane</keyword>
<accession>A0A2G6KF38</accession>
<protein>
    <submittedName>
        <fullName evidence="9">Sugar ABC transporter permease</fullName>
    </submittedName>
</protein>
<keyword evidence="3" id="KW-1003">Cell membrane</keyword>
<keyword evidence="6 7" id="KW-0472">Membrane</keyword>
<gene>
    <name evidence="9" type="ORF">CSA56_07865</name>
</gene>
<feature type="transmembrane region" description="Helical" evidence="7">
    <location>
        <begin position="12"/>
        <end position="34"/>
    </location>
</feature>
<reference evidence="9 10" key="1">
    <citation type="submission" date="2017-10" db="EMBL/GenBank/DDBJ databases">
        <title>Novel microbial diversity and functional potential in the marine mammal oral microbiome.</title>
        <authorList>
            <person name="Dudek N.K."/>
            <person name="Sun C.L."/>
            <person name="Burstein D."/>
            <person name="Kantor R.S."/>
            <person name="Aliaga Goltsman D.S."/>
            <person name="Bik E.M."/>
            <person name="Thomas B.C."/>
            <person name="Banfield J.F."/>
            <person name="Relman D.A."/>
        </authorList>
    </citation>
    <scope>NUCLEOTIDE SEQUENCE [LARGE SCALE GENOMIC DNA]</scope>
    <source>
        <strain evidence="9">DOLJORAL78_47_16</strain>
    </source>
</reference>
<dbReference type="Gene3D" id="1.10.3720.10">
    <property type="entry name" value="MetI-like"/>
    <property type="match status" value="1"/>
</dbReference>
<name>A0A2G6KF38_9BACT</name>
<comment type="similarity">
    <text evidence="7">Belongs to the binding-protein-dependent transport system permease family.</text>
</comment>
<keyword evidence="2 7" id="KW-0813">Transport</keyword>
<organism evidence="9 10">
    <name type="scientific">candidate division KSB3 bacterium</name>
    <dbReference type="NCBI Taxonomy" id="2044937"/>
    <lineage>
        <taxon>Bacteria</taxon>
        <taxon>candidate division KSB3</taxon>
    </lineage>
</organism>
<proteinExistence type="inferred from homology"/>
<dbReference type="PROSITE" id="PS50928">
    <property type="entry name" value="ABC_TM1"/>
    <property type="match status" value="1"/>
</dbReference>
<feature type="transmembrane region" description="Helical" evidence="7">
    <location>
        <begin position="75"/>
        <end position="99"/>
    </location>
</feature>
<dbReference type="EMBL" id="PDSK01000090">
    <property type="protein sequence ID" value="PIE34293.1"/>
    <property type="molecule type" value="Genomic_DNA"/>
</dbReference>